<keyword evidence="2" id="KW-0012">Acyltransferase</keyword>
<accession>A0ABZ2XPI3</accession>
<dbReference type="InterPro" id="IPR041496">
    <property type="entry name" value="YitH/HolE_GNAT"/>
</dbReference>
<organism evidence="2 3">
    <name type="scientific">Aliisedimentitalea scapharcae</name>
    <dbReference type="NCBI Taxonomy" id="1524259"/>
    <lineage>
        <taxon>Bacteria</taxon>
        <taxon>Pseudomonadati</taxon>
        <taxon>Pseudomonadota</taxon>
        <taxon>Alphaproteobacteria</taxon>
        <taxon>Rhodobacterales</taxon>
        <taxon>Roseobacteraceae</taxon>
        <taxon>Aliisedimentitalea</taxon>
    </lineage>
</organism>
<dbReference type="Proteomes" id="UP001623232">
    <property type="component" value="Chromosome"/>
</dbReference>
<protein>
    <submittedName>
        <fullName evidence="2">GNAT family N-acetyltransferase</fullName>
        <ecNumber evidence="2">2.3.1.-</ecNumber>
    </submittedName>
</protein>
<proteinExistence type="predicted"/>
<name>A0ABZ2XPI3_9RHOB</name>
<dbReference type="InterPro" id="IPR000182">
    <property type="entry name" value="GNAT_dom"/>
</dbReference>
<dbReference type="InterPro" id="IPR016181">
    <property type="entry name" value="Acyl_CoA_acyltransferase"/>
</dbReference>
<evidence type="ECO:0000313" key="2">
    <source>
        <dbReference type="EMBL" id="WZK87783.1"/>
    </source>
</evidence>
<dbReference type="SUPFAM" id="SSF55729">
    <property type="entry name" value="Acyl-CoA N-acyltransferases (Nat)"/>
    <property type="match status" value="1"/>
</dbReference>
<dbReference type="Pfam" id="PF18014">
    <property type="entry name" value="Acetyltransf_18"/>
    <property type="match status" value="1"/>
</dbReference>
<dbReference type="RefSeq" id="WP_406645097.1">
    <property type="nucleotide sequence ID" value="NZ_CP123584.1"/>
</dbReference>
<dbReference type="PROSITE" id="PS51186">
    <property type="entry name" value="GNAT"/>
    <property type="match status" value="1"/>
</dbReference>
<dbReference type="CDD" id="cd04301">
    <property type="entry name" value="NAT_SF"/>
    <property type="match status" value="1"/>
</dbReference>
<keyword evidence="2" id="KW-0808">Transferase</keyword>
<dbReference type="Pfam" id="PF00583">
    <property type="entry name" value="Acetyltransf_1"/>
    <property type="match status" value="1"/>
</dbReference>
<dbReference type="InterPro" id="IPR052729">
    <property type="entry name" value="Acyl/Acetyltrans_Enzymes"/>
</dbReference>
<dbReference type="GO" id="GO:0016746">
    <property type="term" value="F:acyltransferase activity"/>
    <property type="evidence" value="ECO:0007669"/>
    <property type="project" value="UniProtKB-KW"/>
</dbReference>
<reference evidence="2 3" key="1">
    <citation type="submission" date="2023-04" db="EMBL/GenBank/DDBJ databases">
        <title>Complete genome sequence of Alisedimentitalea scapharcae.</title>
        <authorList>
            <person name="Rong J.-C."/>
            <person name="Yi M.-L."/>
            <person name="Zhao Q."/>
        </authorList>
    </citation>
    <scope>NUCLEOTIDE SEQUENCE [LARGE SCALE GENOMIC DNA]</scope>
    <source>
        <strain evidence="2 3">KCTC 42119</strain>
    </source>
</reference>
<dbReference type="Gene3D" id="3.40.630.30">
    <property type="match status" value="1"/>
</dbReference>
<dbReference type="PANTHER" id="PTHR47237:SF1">
    <property type="entry name" value="SLL0310 PROTEIN"/>
    <property type="match status" value="1"/>
</dbReference>
<dbReference type="EMBL" id="CP123584">
    <property type="protein sequence ID" value="WZK87783.1"/>
    <property type="molecule type" value="Genomic_DNA"/>
</dbReference>
<evidence type="ECO:0000259" key="1">
    <source>
        <dbReference type="PROSITE" id="PS51186"/>
    </source>
</evidence>
<evidence type="ECO:0000313" key="3">
    <source>
        <dbReference type="Proteomes" id="UP001623232"/>
    </source>
</evidence>
<dbReference type="EC" id="2.3.1.-" evidence="2"/>
<dbReference type="PANTHER" id="PTHR47237">
    <property type="entry name" value="SLL0310 PROTEIN"/>
    <property type="match status" value="1"/>
</dbReference>
<keyword evidence="3" id="KW-1185">Reference proteome</keyword>
<dbReference type="Gene3D" id="3.40.630.90">
    <property type="match status" value="1"/>
</dbReference>
<gene>
    <name evidence="2" type="ORF">QEZ52_14365</name>
</gene>
<feature type="domain" description="N-acetyltransferase" evidence="1">
    <location>
        <begin position="5"/>
        <end position="137"/>
    </location>
</feature>
<sequence length="283" mass="30794">MTDNFDIRVMGIREVARAVDWAAAEGWNPGHQDAACFAWVDRAGFWGGWIGDEMVAAISVVNYDDGFAFLGFYMVAPQWRGRGLGLRLWQAALDHAGGRVVGLDGVVDQQDNYARSGFDLAWRNIRYGGVPRALNAGAEELTLEIVAAPDAALEALDRSVFPADRQGFWRDWLGAPGHLSIRARRGPETVAFGTQRPCRNGYKIGPLVATSHDAAQTVLARLLQDLPAGQEVFLDVPEPNAQAVALAHSLGLEPVFETARMYRGAAPDLDVTRIFGVTSFELG</sequence>